<reference evidence="1" key="1">
    <citation type="submission" date="2024-02" db="EMBL/GenBank/DDBJ databases">
        <authorList>
            <consortium name="ELIXIR-Norway"/>
            <consortium name="Elixir Norway"/>
        </authorList>
    </citation>
    <scope>NUCLEOTIDE SEQUENCE</scope>
</reference>
<sequence length="131" mass="15206">MLLKLCFDAHCLVARWKNCSGSSFANSFNLFRYHLVNCNSKCRVWFFYAGFFSTWCARIERQKQEYGTARPFPITLSWFPCTVFCCGFCQKVLGLEIRCVLSLWKGPRSIQNIVWDFFTGKASGVFVCIFS</sequence>
<name>A0ABP0X9G2_9BRYO</name>
<evidence type="ECO:0000313" key="1">
    <source>
        <dbReference type="EMBL" id="CAK9275312.1"/>
    </source>
</evidence>
<gene>
    <name evidence="1" type="ORF">CSSPJE1EN1_LOCUS20790</name>
</gene>
<organism evidence="1 2">
    <name type="scientific">Sphagnum jensenii</name>
    <dbReference type="NCBI Taxonomy" id="128206"/>
    <lineage>
        <taxon>Eukaryota</taxon>
        <taxon>Viridiplantae</taxon>
        <taxon>Streptophyta</taxon>
        <taxon>Embryophyta</taxon>
        <taxon>Bryophyta</taxon>
        <taxon>Sphagnophytina</taxon>
        <taxon>Sphagnopsida</taxon>
        <taxon>Sphagnales</taxon>
        <taxon>Sphagnaceae</taxon>
        <taxon>Sphagnum</taxon>
    </lineage>
</organism>
<keyword evidence="2" id="KW-1185">Reference proteome</keyword>
<proteinExistence type="predicted"/>
<evidence type="ECO:0000313" key="2">
    <source>
        <dbReference type="Proteomes" id="UP001497444"/>
    </source>
</evidence>
<dbReference type="Proteomes" id="UP001497444">
    <property type="component" value="Chromosome 6"/>
</dbReference>
<accession>A0ABP0X9G2</accession>
<dbReference type="EMBL" id="OZ020101">
    <property type="protein sequence ID" value="CAK9275312.1"/>
    <property type="molecule type" value="Genomic_DNA"/>
</dbReference>
<protein>
    <submittedName>
        <fullName evidence="1">Uncharacterized protein</fullName>
    </submittedName>
</protein>